<organism evidence="2 3">
    <name type="scientific">Acetilactobacillus jinshanensis</name>
    <dbReference type="NCBI Taxonomy" id="1720083"/>
    <lineage>
        <taxon>Bacteria</taxon>
        <taxon>Bacillati</taxon>
        <taxon>Bacillota</taxon>
        <taxon>Bacilli</taxon>
        <taxon>Lactobacillales</taxon>
        <taxon>Lactobacillaceae</taxon>
        <taxon>Acetilactobacillus</taxon>
    </lineage>
</organism>
<evidence type="ECO:0000256" key="1">
    <source>
        <dbReference type="SAM" id="Phobius"/>
    </source>
</evidence>
<keyword evidence="1" id="KW-0812">Transmembrane</keyword>
<reference evidence="3" key="1">
    <citation type="submission" date="2018-12" db="EMBL/GenBank/DDBJ databases">
        <title>A new species of lactobacillus.</title>
        <authorList>
            <person name="Jian Y."/>
            <person name="Xin L."/>
            <person name="Hong Z.J."/>
            <person name="Ming L.Z."/>
            <person name="Hong X.Z."/>
        </authorList>
    </citation>
    <scope>NUCLEOTIDE SEQUENCE [LARGE SCALE GENOMIC DNA]</scope>
    <source>
        <strain evidence="3">HSLZ-75</strain>
    </source>
</reference>
<feature type="transmembrane region" description="Helical" evidence="1">
    <location>
        <begin position="315"/>
        <end position="333"/>
    </location>
</feature>
<evidence type="ECO:0008006" key="4">
    <source>
        <dbReference type="Google" id="ProtNLM"/>
    </source>
</evidence>
<evidence type="ECO:0000313" key="2">
    <source>
        <dbReference type="EMBL" id="QBP17662.1"/>
    </source>
</evidence>
<feature type="transmembrane region" description="Helical" evidence="1">
    <location>
        <begin position="284"/>
        <end position="303"/>
    </location>
</feature>
<dbReference type="AlphaFoldDB" id="A0A4P6ZJR9"/>
<feature type="transmembrane region" description="Helical" evidence="1">
    <location>
        <begin position="74"/>
        <end position="93"/>
    </location>
</feature>
<feature type="transmembrane region" description="Helical" evidence="1">
    <location>
        <begin position="99"/>
        <end position="119"/>
    </location>
</feature>
<dbReference type="OrthoDB" id="2328595at2"/>
<dbReference type="KEGG" id="lji:ELX58_00350"/>
<keyword evidence="1" id="KW-1133">Transmembrane helix</keyword>
<keyword evidence="3" id="KW-1185">Reference proteome</keyword>
<keyword evidence="1" id="KW-0472">Membrane</keyword>
<dbReference type="RefSeq" id="WP_133441208.1">
    <property type="nucleotide sequence ID" value="NZ_CP034726.1"/>
</dbReference>
<feature type="transmembrane region" description="Helical" evidence="1">
    <location>
        <begin position="227"/>
        <end position="248"/>
    </location>
</feature>
<proteinExistence type="predicted"/>
<gene>
    <name evidence="2" type="ORF">ELX58_00350</name>
</gene>
<name>A0A4P6ZJR9_9LACO</name>
<feature type="transmembrane region" description="Helical" evidence="1">
    <location>
        <begin position="381"/>
        <end position="399"/>
    </location>
</feature>
<sequence length="599" mass="69914">MISRITKRHLENCLPYIVLILMVISILFFQMTHHFFINGIDSFFHMSVTYDTYRQLKAGNFSYFLSAFGFYHSLRIVNAVYGPLGGYFSGLLLLITGSWFRWEIAMFFIIFMISGVSMYQLCRYWHVTRIYSTLIGCLYIFTFPIMAFWMNSQYDGVGAAFMPWILYFGSKILNHNDFKNWKLVLLLVILAEIHVFSLLLGLLVLGLCYIVSLIINDHRSALTWKAIKVLFMTTILSFNVWGGIIEVIGSNHSKIIPTYSVPNFFQNMWSTVFYNHQFSIHQNLFLLGLSATVLLLITLFLYLLDMRYLNVQLNFIMIILGIGFLVLSSRLIPWPLIQQHLPILDTDLQFPKRFLPVALSAFCLMLGVLLTKLQHHAHNQYFLTFILFVILGMFVIHAWQNTQYEAQFLYRQQTVASYFGSAFHTATADGWLTKGKKPQPKKLKQSLRGGNPGRYFQLVTKTTPDYMPTTQRIKTDAQYHKINAYNRYYKQVILNKLSYHHHLAHHVMTISFNRKSSRRIIVPFVKYAHTQVMMNGKLLSHYRLTQVGAINVKPRTGHNVMKFKYIPSTSYRVMTWISIVVWLMFLVNIGLEIVKKHLW</sequence>
<dbReference type="EMBL" id="CP034726">
    <property type="protein sequence ID" value="QBP17662.1"/>
    <property type="molecule type" value="Genomic_DNA"/>
</dbReference>
<feature type="transmembrane region" description="Helical" evidence="1">
    <location>
        <begin position="131"/>
        <end position="150"/>
    </location>
</feature>
<dbReference type="Proteomes" id="UP000294321">
    <property type="component" value="Chromosome"/>
</dbReference>
<evidence type="ECO:0000313" key="3">
    <source>
        <dbReference type="Proteomes" id="UP000294321"/>
    </source>
</evidence>
<accession>A0A4P6ZJR9</accession>
<feature type="transmembrane region" description="Helical" evidence="1">
    <location>
        <begin position="12"/>
        <end position="29"/>
    </location>
</feature>
<feature type="transmembrane region" description="Helical" evidence="1">
    <location>
        <begin position="185"/>
        <end position="215"/>
    </location>
</feature>
<feature type="transmembrane region" description="Helical" evidence="1">
    <location>
        <begin position="354"/>
        <end position="375"/>
    </location>
</feature>
<feature type="transmembrane region" description="Helical" evidence="1">
    <location>
        <begin position="571"/>
        <end position="591"/>
    </location>
</feature>
<protein>
    <recommendedName>
        <fullName evidence="4">Cell division protein</fullName>
    </recommendedName>
</protein>